<dbReference type="Proteomes" id="UP001516400">
    <property type="component" value="Unassembled WGS sequence"/>
</dbReference>
<gene>
    <name evidence="13" type="ORF">HHI36_011105</name>
</gene>
<keyword evidence="6 9" id="KW-0720">Serine protease</keyword>
<evidence type="ECO:0000256" key="8">
    <source>
        <dbReference type="ARBA" id="ARBA00024195"/>
    </source>
</evidence>
<dbReference type="PROSITE" id="PS50240">
    <property type="entry name" value="TRYPSIN_DOM"/>
    <property type="match status" value="1"/>
</dbReference>
<keyword evidence="5 9" id="KW-0378">Hydrolase</keyword>
<dbReference type="GO" id="GO:0008236">
    <property type="term" value="F:serine-type peptidase activity"/>
    <property type="evidence" value="ECO:0007669"/>
    <property type="project" value="UniProtKB-KW"/>
</dbReference>
<comment type="subcellular location">
    <subcellularLocation>
        <location evidence="1">Secreted</location>
    </subcellularLocation>
</comment>
<evidence type="ECO:0000313" key="13">
    <source>
        <dbReference type="EMBL" id="KAL3266955.1"/>
    </source>
</evidence>
<evidence type="ECO:0000256" key="10">
    <source>
        <dbReference type="SAM" id="SignalP"/>
    </source>
</evidence>
<comment type="similarity">
    <text evidence="8">Belongs to the peptidase S1 family. CLIP subfamily.</text>
</comment>
<feature type="domain" description="Clip" evidence="12">
    <location>
        <begin position="32"/>
        <end position="79"/>
    </location>
</feature>
<evidence type="ECO:0000256" key="5">
    <source>
        <dbReference type="ARBA" id="ARBA00022801"/>
    </source>
</evidence>
<feature type="domain" description="Peptidase S1" evidence="11">
    <location>
        <begin position="141"/>
        <end position="387"/>
    </location>
</feature>
<dbReference type="InterPro" id="IPR043504">
    <property type="entry name" value="Peptidase_S1_PA_chymotrypsin"/>
</dbReference>
<dbReference type="PROSITE" id="PS51888">
    <property type="entry name" value="CLIP"/>
    <property type="match status" value="1"/>
</dbReference>
<evidence type="ECO:0000259" key="12">
    <source>
        <dbReference type="PROSITE" id="PS51888"/>
    </source>
</evidence>
<evidence type="ECO:0000313" key="14">
    <source>
        <dbReference type="Proteomes" id="UP001516400"/>
    </source>
</evidence>
<dbReference type="InterPro" id="IPR033116">
    <property type="entry name" value="TRYPSIN_SER"/>
</dbReference>
<evidence type="ECO:0000256" key="4">
    <source>
        <dbReference type="ARBA" id="ARBA00022729"/>
    </source>
</evidence>
<dbReference type="SMART" id="SM00020">
    <property type="entry name" value="Tryp_SPc"/>
    <property type="match status" value="1"/>
</dbReference>
<dbReference type="InterPro" id="IPR022700">
    <property type="entry name" value="CLIP"/>
</dbReference>
<dbReference type="PANTHER" id="PTHR24258">
    <property type="entry name" value="SERINE PROTEASE-RELATED"/>
    <property type="match status" value="1"/>
</dbReference>
<dbReference type="PANTHER" id="PTHR24258:SF136">
    <property type="entry name" value="GH06673P-RELATED"/>
    <property type="match status" value="1"/>
</dbReference>
<dbReference type="SUPFAM" id="SSF50494">
    <property type="entry name" value="Trypsin-like serine proteases"/>
    <property type="match status" value="1"/>
</dbReference>
<dbReference type="Gene3D" id="2.40.10.10">
    <property type="entry name" value="Trypsin-like serine proteases"/>
    <property type="match status" value="2"/>
</dbReference>
<dbReference type="FunFam" id="2.40.10.10:FF:000015">
    <property type="entry name" value="Atrial natriuretic peptide-converting enzyme"/>
    <property type="match status" value="1"/>
</dbReference>
<evidence type="ECO:0000256" key="7">
    <source>
        <dbReference type="ARBA" id="ARBA00023157"/>
    </source>
</evidence>
<protein>
    <submittedName>
        <fullName evidence="13">Uncharacterized protein</fullName>
    </submittedName>
</protein>
<dbReference type="GO" id="GO:0006508">
    <property type="term" value="P:proteolysis"/>
    <property type="evidence" value="ECO:0007669"/>
    <property type="project" value="UniProtKB-KW"/>
</dbReference>
<evidence type="ECO:0000256" key="2">
    <source>
        <dbReference type="ARBA" id="ARBA00022525"/>
    </source>
</evidence>
<keyword evidence="2" id="KW-0964">Secreted</keyword>
<evidence type="ECO:0000256" key="9">
    <source>
        <dbReference type="RuleBase" id="RU363034"/>
    </source>
</evidence>
<dbReference type="CDD" id="cd00190">
    <property type="entry name" value="Tryp_SPc"/>
    <property type="match status" value="1"/>
</dbReference>
<evidence type="ECO:0000256" key="3">
    <source>
        <dbReference type="ARBA" id="ARBA00022670"/>
    </source>
</evidence>
<name>A0ABD2MKR8_9CUCU</name>
<dbReference type="AlphaFoldDB" id="A0ABD2MKR8"/>
<dbReference type="GO" id="GO:0005576">
    <property type="term" value="C:extracellular region"/>
    <property type="evidence" value="ECO:0007669"/>
    <property type="project" value="UniProtKB-SubCell"/>
</dbReference>
<feature type="signal peptide" evidence="10">
    <location>
        <begin position="1"/>
        <end position="25"/>
    </location>
</feature>
<reference evidence="13 14" key="1">
    <citation type="journal article" date="2021" name="BMC Biol.">
        <title>Horizontally acquired antibacterial genes associated with adaptive radiation of ladybird beetles.</title>
        <authorList>
            <person name="Li H.S."/>
            <person name="Tang X.F."/>
            <person name="Huang Y.H."/>
            <person name="Xu Z.Y."/>
            <person name="Chen M.L."/>
            <person name="Du X.Y."/>
            <person name="Qiu B.Y."/>
            <person name="Chen P.T."/>
            <person name="Zhang W."/>
            <person name="Slipinski A."/>
            <person name="Escalona H.E."/>
            <person name="Waterhouse R.M."/>
            <person name="Zwick A."/>
            <person name="Pang H."/>
        </authorList>
    </citation>
    <scope>NUCLEOTIDE SEQUENCE [LARGE SCALE GENOMIC DNA]</scope>
    <source>
        <strain evidence="13">SYSU2018</strain>
    </source>
</reference>
<dbReference type="PRINTS" id="PR00722">
    <property type="entry name" value="CHYMOTRYPSIN"/>
</dbReference>
<dbReference type="InterPro" id="IPR018114">
    <property type="entry name" value="TRYPSIN_HIS"/>
</dbReference>
<keyword evidence="3 9" id="KW-0645">Protease</keyword>
<keyword evidence="7" id="KW-1015">Disulfide bond</keyword>
<comment type="caution">
    <text evidence="13">The sequence shown here is derived from an EMBL/GenBank/DDBJ whole genome shotgun (WGS) entry which is preliminary data.</text>
</comment>
<sequence>MVFLLLLMSWLPILILCSIIYSNHGALYEDDNCRNTNPKGATRGKCMSAYNCPWALEQIQQRHHVDFCCFNGKIPVICCPLNNTITGNEVPREPIISTESPKIPASGLTSMKGNSNPGSKSAAKCLEYYPQPPPGISFTAAVGGKESLAAEFPHMAILGYGTDDDKQWKCGGSLISKQHVLTAAHCLYSRDLGDVKYVRLGDLNLNIDTDDAEPQDFIVTQAIAHPDYESRLIKNDIAILVLDRPVKVTTYVKPACLQTTKNLEDTVITATGWGLTEFAGTPSSHLIKVYLRIIEVNKCRQQYMRNGPSGNIQDDIQVCAESSSSEKIMDTCEGDSGGPLQHAIYKNGRHYFIIGVTSFGKACGVTRSAGVYTRVSSYLPWIESIAFKD</sequence>
<dbReference type="PROSITE" id="PS00135">
    <property type="entry name" value="TRYPSIN_SER"/>
    <property type="match status" value="1"/>
</dbReference>
<evidence type="ECO:0000256" key="6">
    <source>
        <dbReference type="ARBA" id="ARBA00022825"/>
    </source>
</evidence>
<organism evidence="13 14">
    <name type="scientific">Cryptolaemus montrouzieri</name>
    <dbReference type="NCBI Taxonomy" id="559131"/>
    <lineage>
        <taxon>Eukaryota</taxon>
        <taxon>Metazoa</taxon>
        <taxon>Ecdysozoa</taxon>
        <taxon>Arthropoda</taxon>
        <taxon>Hexapoda</taxon>
        <taxon>Insecta</taxon>
        <taxon>Pterygota</taxon>
        <taxon>Neoptera</taxon>
        <taxon>Endopterygota</taxon>
        <taxon>Coleoptera</taxon>
        <taxon>Polyphaga</taxon>
        <taxon>Cucujiformia</taxon>
        <taxon>Coccinelloidea</taxon>
        <taxon>Coccinellidae</taxon>
        <taxon>Scymninae</taxon>
        <taxon>Scymnini</taxon>
        <taxon>Cryptolaemus</taxon>
    </lineage>
</organism>
<evidence type="ECO:0000256" key="1">
    <source>
        <dbReference type="ARBA" id="ARBA00004613"/>
    </source>
</evidence>
<dbReference type="InterPro" id="IPR001314">
    <property type="entry name" value="Peptidase_S1A"/>
</dbReference>
<proteinExistence type="inferred from homology"/>
<feature type="chain" id="PRO_5044857783" evidence="10">
    <location>
        <begin position="26"/>
        <end position="389"/>
    </location>
</feature>
<dbReference type="InterPro" id="IPR009003">
    <property type="entry name" value="Peptidase_S1_PA"/>
</dbReference>
<dbReference type="PROSITE" id="PS00134">
    <property type="entry name" value="TRYPSIN_HIS"/>
    <property type="match status" value="1"/>
</dbReference>
<evidence type="ECO:0000259" key="11">
    <source>
        <dbReference type="PROSITE" id="PS50240"/>
    </source>
</evidence>
<dbReference type="InterPro" id="IPR001254">
    <property type="entry name" value="Trypsin_dom"/>
</dbReference>
<dbReference type="Pfam" id="PF00089">
    <property type="entry name" value="Trypsin"/>
    <property type="match status" value="1"/>
</dbReference>
<keyword evidence="14" id="KW-1185">Reference proteome</keyword>
<dbReference type="EMBL" id="JABFTP020000001">
    <property type="protein sequence ID" value="KAL3266955.1"/>
    <property type="molecule type" value="Genomic_DNA"/>
</dbReference>
<accession>A0ABD2MKR8</accession>
<keyword evidence="4 10" id="KW-0732">Signal</keyword>